<dbReference type="CDD" id="cd05266">
    <property type="entry name" value="SDR_a4"/>
    <property type="match status" value="1"/>
</dbReference>
<dbReference type="AlphaFoldDB" id="A0A1E3H4Q9"/>
<evidence type="ECO:0000256" key="1">
    <source>
        <dbReference type="ARBA" id="ARBA00023027"/>
    </source>
</evidence>
<proteinExistence type="predicted"/>
<comment type="caution">
    <text evidence="3">The sequence shown here is derived from an EMBL/GenBank/DDBJ whole genome shotgun (WGS) entry which is preliminary data.</text>
</comment>
<keyword evidence="1" id="KW-0520">NAD</keyword>
<dbReference type="InterPro" id="IPR036291">
    <property type="entry name" value="NAD(P)-bd_dom_sf"/>
</dbReference>
<accession>A0A1E3H4Q9</accession>
<dbReference type="Gene3D" id="3.40.50.720">
    <property type="entry name" value="NAD(P)-binding Rossmann-like Domain"/>
    <property type="match status" value="1"/>
</dbReference>
<sequence length="289" mass="30717">MRLFIFGAGYSGLALARRLAGTAEWIGGTTRHDARLGALRDAGIEPFLFDGTQAGAGVSAALQRATHVVMSIAPEPAGDPVLIHHGADLASAPALDWLGYWSTIGVYGDHGGAHVDETAECRPVSARSKLRLEIEQAWQAFAAARGVPVAVMRLAGIYGPGRNAFVKLAEGTARRLVKPGQVFNRIHVDDIATVTAAAMERRVGGIFNVCDDEPAPPQDVIAYAAGLMGVPPPPEQDFATADLSPMARSFYGENKRCRNGKLNADLGVTLAHPTYREAHAAMWAAGDWR</sequence>
<dbReference type="PANTHER" id="PTHR43574">
    <property type="entry name" value="EPIMERASE-RELATED"/>
    <property type="match status" value="1"/>
</dbReference>
<keyword evidence="4" id="KW-1185">Reference proteome</keyword>
<dbReference type="OrthoDB" id="9808276at2"/>
<reference evidence="3 4" key="1">
    <citation type="submission" date="2016-07" db="EMBL/GenBank/DDBJ databases">
        <title>Draft Genome Sequence of Methylobrevis pamukkalensis PK2.</title>
        <authorList>
            <person name="Vasilenko O.V."/>
            <person name="Doronina N.V."/>
            <person name="Shmareva M.N."/>
            <person name="Tarlachkov S.V."/>
            <person name="Mustakhimov I."/>
            <person name="Trotsenko Y.A."/>
        </authorList>
    </citation>
    <scope>NUCLEOTIDE SEQUENCE [LARGE SCALE GENOMIC DNA]</scope>
    <source>
        <strain evidence="3 4">PK2</strain>
    </source>
</reference>
<dbReference type="InterPro" id="IPR001509">
    <property type="entry name" value="Epimerase_deHydtase"/>
</dbReference>
<gene>
    <name evidence="3" type="ORF">A6302_01338</name>
</gene>
<evidence type="ECO:0000313" key="3">
    <source>
        <dbReference type="EMBL" id="ODN71302.1"/>
    </source>
</evidence>
<feature type="domain" description="NAD-dependent epimerase/dehydratase" evidence="2">
    <location>
        <begin position="100"/>
        <end position="210"/>
    </location>
</feature>
<dbReference type="SUPFAM" id="SSF51735">
    <property type="entry name" value="NAD(P)-binding Rossmann-fold domains"/>
    <property type="match status" value="1"/>
</dbReference>
<name>A0A1E3H4Q9_9HYPH</name>
<organism evidence="3 4">
    <name type="scientific">Methylobrevis pamukkalensis</name>
    <dbReference type="NCBI Taxonomy" id="1439726"/>
    <lineage>
        <taxon>Bacteria</taxon>
        <taxon>Pseudomonadati</taxon>
        <taxon>Pseudomonadota</taxon>
        <taxon>Alphaproteobacteria</taxon>
        <taxon>Hyphomicrobiales</taxon>
        <taxon>Pleomorphomonadaceae</taxon>
        <taxon>Methylobrevis</taxon>
    </lineage>
</organism>
<dbReference type="EMBL" id="MCRJ01000024">
    <property type="protein sequence ID" value="ODN71302.1"/>
    <property type="molecule type" value="Genomic_DNA"/>
</dbReference>
<evidence type="ECO:0000259" key="2">
    <source>
        <dbReference type="Pfam" id="PF01370"/>
    </source>
</evidence>
<protein>
    <submittedName>
        <fullName evidence="3">NAD dependent epimerase/dehydratase family protein</fullName>
    </submittedName>
</protein>
<dbReference type="PATRIC" id="fig|1439726.3.peg.1406"/>
<dbReference type="RefSeq" id="WP_069306282.1">
    <property type="nucleotide sequence ID" value="NZ_MCRJ01000024.1"/>
</dbReference>
<evidence type="ECO:0000313" key="4">
    <source>
        <dbReference type="Proteomes" id="UP000094622"/>
    </source>
</evidence>
<dbReference type="Proteomes" id="UP000094622">
    <property type="component" value="Unassembled WGS sequence"/>
</dbReference>
<dbReference type="Pfam" id="PF01370">
    <property type="entry name" value="Epimerase"/>
    <property type="match status" value="1"/>
</dbReference>